<evidence type="ECO:0000313" key="6">
    <source>
        <dbReference type="Proteomes" id="UP000277212"/>
    </source>
</evidence>
<dbReference type="Pfam" id="PF04969">
    <property type="entry name" value="CS"/>
    <property type="match status" value="1"/>
</dbReference>
<feature type="compositionally biased region" description="Basic and acidic residues" evidence="2">
    <location>
        <begin position="342"/>
        <end position="364"/>
    </location>
</feature>
<dbReference type="InterPro" id="IPR007699">
    <property type="entry name" value="SGS_dom"/>
</dbReference>
<dbReference type="STRING" id="2010991.A0A3M2SQQ3"/>
<name>A0A3M2SQQ3_9HYPO</name>
<accession>A0A3M2SQQ3</accession>
<organism evidence="5 6">
    <name type="scientific">Fusarium kuroshium</name>
    <dbReference type="NCBI Taxonomy" id="2010991"/>
    <lineage>
        <taxon>Eukaryota</taxon>
        <taxon>Fungi</taxon>
        <taxon>Dikarya</taxon>
        <taxon>Ascomycota</taxon>
        <taxon>Pezizomycotina</taxon>
        <taxon>Sordariomycetes</taxon>
        <taxon>Hypocreomycetidae</taxon>
        <taxon>Hypocreales</taxon>
        <taxon>Nectriaceae</taxon>
        <taxon>Fusarium</taxon>
        <taxon>Fusarium solani species complex</taxon>
    </lineage>
</organism>
<dbReference type="PROSITE" id="PS51048">
    <property type="entry name" value="SGS"/>
    <property type="match status" value="1"/>
</dbReference>
<feature type="region of interest" description="Disordered" evidence="2">
    <location>
        <begin position="133"/>
        <end position="163"/>
    </location>
</feature>
<evidence type="ECO:0008006" key="7">
    <source>
        <dbReference type="Google" id="ProtNLM"/>
    </source>
</evidence>
<dbReference type="Pfam" id="PF05002">
    <property type="entry name" value="SGS"/>
    <property type="match status" value="1"/>
</dbReference>
<feature type="domain" description="SGS" evidence="3">
    <location>
        <begin position="372"/>
        <end position="457"/>
    </location>
</feature>
<comment type="similarity">
    <text evidence="1">Belongs to the SGT1 family.</text>
</comment>
<dbReference type="InterPro" id="IPR044563">
    <property type="entry name" value="Sgt1-like"/>
</dbReference>
<feature type="compositionally biased region" description="Acidic residues" evidence="2">
    <location>
        <begin position="386"/>
        <end position="396"/>
    </location>
</feature>
<dbReference type="EMBL" id="NKUJ01000006">
    <property type="protein sequence ID" value="RMJ19625.1"/>
    <property type="molecule type" value="Genomic_DNA"/>
</dbReference>
<feature type="domain" description="CS" evidence="4">
    <location>
        <begin position="231"/>
        <end position="321"/>
    </location>
</feature>
<dbReference type="PROSITE" id="PS51203">
    <property type="entry name" value="CS"/>
    <property type="match status" value="1"/>
</dbReference>
<dbReference type="Gene3D" id="2.60.40.790">
    <property type="match status" value="1"/>
</dbReference>
<feature type="region of interest" description="Disordered" evidence="2">
    <location>
        <begin position="298"/>
        <end position="396"/>
    </location>
</feature>
<dbReference type="OrthoDB" id="1898560at2759"/>
<evidence type="ECO:0000259" key="3">
    <source>
        <dbReference type="PROSITE" id="PS51048"/>
    </source>
</evidence>
<sequence length="457" mass="50652">MSHISAAQQGLAAVEAKKWDEALPLLSKALQTSPNPAWLIARSKALIGKNRYQEALEDANLAWHTAYERNKRPLLSEANYRRAVAYFRLGQYANADACCVYAIRLIKGFPAIEKEDPLKSHIDADGFYTVTSEDAQRQAREDAEKETPKGGAEKGLNMINGLDLGPKNKEARAASSLRFMILNAMERLEKEDPARKLTTGARPEQRNLAELEFADKKPTAAPVAKPIIPADTQPQVQDFQSNAVISVSIFSKGVNKEKLQVEYKPFSVHLDAIIYPNGDTRPFDLELWGEIDPEASKHTVTPNKVELSLKKKTPGKWKQLKSDGNKPATPAAAAESLTVSEKAPEQPKAEEKESAKPAESKKTTEVPNAAHQYPSSSRTGPKNWDALDDEEEAEDTSDVNFFFKKLYQGATPEQQRAMMKSFTESNGTSLSTDWNDVRDRTVKTVPPEGVEAKKWSS</sequence>
<feature type="compositionally biased region" description="Basic residues" evidence="2">
    <location>
        <begin position="310"/>
        <end position="319"/>
    </location>
</feature>
<reference evidence="5 6" key="1">
    <citation type="submission" date="2017-06" db="EMBL/GenBank/DDBJ databases">
        <title>Comparative genomic analysis of Ambrosia Fusariam Clade fungi.</title>
        <authorList>
            <person name="Stajich J.E."/>
            <person name="Carrillo J."/>
            <person name="Kijimoto T."/>
            <person name="Eskalen A."/>
            <person name="O'Donnell K."/>
            <person name="Kasson M."/>
        </authorList>
    </citation>
    <scope>NUCLEOTIDE SEQUENCE [LARGE SCALE GENOMIC DNA]</scope>
    <source>
        <strain evidence="5">UCR3666</strain>
    </source>
</reference>
<feature type="compositionally biased region" description="Basic and acidic residues" evidence="2">
    <location>
        <begin position="134"/>
        <end position="152"/>
    </location>
</feature>
<protein>
    <recommendedName>
        <fullName evidence="7">CS domain-containing protein</fullName>
    </recommendedName>
</protein>
<evidence type="ECO:0000256" key="1">
    <source>
        <dbReference type="ARBA" id="ARBA00008509"/>
    </source>
</evidence>
<dbReference type="AlphaFoldDB" id="A0A3M2SQQ3"/>
<dbReference type="SUPFAM" id="SSF49764">
    <property type="entry name" value="HSP20-like chaperones"/>
    <property type="match status" value="1"/>
</dbReference>
<dbReference type="SUPFAM" id="SSF48452">
    <property type="entry name" value="TPR-like"/>
    <property type="match status" value="1"/>
</dbReference>
<dbReference type="Proteomes" id="UP000277212">
    <property type="component" value="Unassembled WGS sequence"/>
</dbReference>
<dbReference type="InterPro" id="IPR008978">
    <property type="entry name" value="HSP20-like_chaperone"/>
</dbReference>
<dbReference type="PANTHER" id="PTHR45862">
    <property type="entry name" value="PROTEIN SGT1 HOMOLOG"/>
    <property type="match status" value="1"/>
</dbReference>
<dbReference type="InterPro" id="IPR011990">
    <property type="entry name" value="TPR-like_helical_dom_sf"/>
</dbReference>
<dbReference type="SMART" id="SM00028">
    <property type="entry name" value="TPR"/>
    <property type="match status" value="2"/>
</dbReference>
<evidence type="ECO:0000259" key="4">
    <source>
        <dbReference type="PROSITE" id="PS51203"/>
    </source>
</evidence>
<dbReference type="InterPro" id="IPR019734">
    <property type="entry name" value="TPR_rpt"/>
</dbReference>
<evidence type="ECO:0000313" key="5">
    <source>
        <dbReference type="EMBL" id="RMJ19625.1"/>
    </source>
</evidence>
<evidence type="ECO:0000256" key="2">
    <source>
        <dbReference type="SAM" id="MobiDB-lite"/>
    </source>
</evidence>
<comment type="caution">
    <text evidence="5">The sequence shown here is derived from an EMBL/GenBank/DDBJ whole genome shotgun (WGS) entry which is preliminary data.</text>
</comment>
<dbReference type="Gene3D" id="1.25.40.10">
    <property type="entry name" value="Tetratricopeptide repeat domain"/>
    <property type="match status" value="1"/>
</dbReference>
<proteinExistence type="inferred from homology"/>
<gene>
    <name evidence="5" type="ORF">CDV36_000669</name>
</gene>
<dbReference type="InterPro" id="IPR007052">
    <property type="entry name" value="CS_dom"/>
</dbReference>
<keyword evidence="6" id="KW-1185">Reference proteome</keyword>
<dbReference type="CDD" id="cd06466">
    <property type="entry name" value="p23_CS_SGT1_like"/>
    <property type="match status" value="1"/>
</dbReference>
<feature type="region of interest" description="Disordered" evidence="2">
    <location>
        <begin position="423"/>
        <end position="457"/>
    </location>
</feature>
<dbReference type="GO" id="GO:0051087">
    <property type="term" value="F:protein-folding chaperone binding"/>
    <property type="evidence" value="ECO:0007669"/>
    <property type="project" value="InterPro"/>
</dbReference>
<feature type="compositionally biased region" description="Polar residues" evidence="2">
    <location>
        <begin position="423"/>
        <end position="434"/>
    </location>
</feature>